<evidence type="ECO:0000256" key="6">
    <source>
        <dbReference type="ARBA" id="ARBA00022795"/>
    </source>
</evidence>
<dbReference type="InterPro" id="IPR005838">
    <property type="entry name" value="T3SS_IM_P"/>
</dbReference>
<dbReference type="GO" id="GO:0005886">
    <property type="term" value="C:plasma membrane"/>
    <property type="evidence" value="ECO:0007669"/>
    <property type="project" value="UniProtKB-SubCell"/>
</dbReference>
<dbReference type="PANTHER" id="PTHR30587">
    <property type="entry name" value="FLAGELLAR BIOSYNTHETIC PROTEIN FLIP"/>
    <property type="match status" value="1"/>
</dbReference>
<evidence type="ECO:0000256" key="12">
    <source>
        <dbReference type="RuleBase" id="RU362069"/>
    </source>
</evidence>
<evidence type="ECO:0000256" key="5">
    <source>
        <dbReference type="ARBA" id="ARBA00022692"/>
    </source>
</evidence>
<keyword evidence="8 12" id="KW-1133">Transmembrane helix</keyword>
<keyword evidence="5 12" id="KW-0812">Transmembrane</keyword>
<evidence type="ECO:0000256" key="4">
    <source>
        <dbReference type="ARBA" id="ARBA00022475"/>
    </source>
</evidence>
<reference evidence="13 14" key="1">
    <citation type="submission" date="2019-05" db="EMBL/GenBank/DDBJ databases">
        <title>Arcobacter sp. nov., isolated from sea sediment.</title>
        <authorList>
            <person name="Kim W."/>
        </authorList>
    </citation>
    <scope>NUCLEOTIDE SEQUENCE [LARGE SCALE GENOMIC DNA]</scope>
    <source>
        <strain evidence="13 14">CAU 1517</strain>
    </source>
</reference>
<evidence type="ECO:0000256" key="10">
    <source>
        <dbReference type="ARBA" id="ARBA00023143"/>
    </source>
</evidence>
<keyword evidence="13" id="KW-0966">Cell projection</keyword>
<evidence type="ECO:0000313" key="14">
    <source>
        <dbReference type="Proteomes" id="UP000308901"/>
    </source>
</evidence>
<evidence type="ECO:0000256" key="3">
    <source>
        <dbReference type="ARBA" id="ARBA00022448"/>
    </source>
</evidence>
<dbReference type="Pfam" id="PF00813">
    <property type="entry name" value="FliP"/>
    <property type="match status" value="1"/>
</dbReference>
<protein>
    <recommendedName>
        <fullName evidence="2 12">Flagellar biosynthetic protein FliP</fullName>
    </recommendedName>
</protein>
<evidence type="ECO:0000313" key="13">
    <source>
        <dbReference type="EMBL" id="TLP36161.1"/>
    </source>
</evidence>
<dbReference type="PROSITE" id="PS01061">
    <property type="entry name" value="FLIP_2"/>
    <property type="match status" value="1"/>
</dbReference>
<dbReference type="Proteomes" id="UP000308901">
    <property type="component" value="Unassembled WGS sequence"/>
</dbReference>
<evidence type="ECO:0000256" key="2">
    <source>
        <dbReference type="ARBA" id="ARBA00021714"/>
    </source>
</evidence>
<dbReference type="GO" id="GO:0009425">
    <property type="term" value="C:bacterial-type flagellum basal body"/>
    <property type="evidence" value="ECO:0007669"/>
    <property type="project" value="UniProtKB-SubCell"/>
</dbReference>
<name>A0A5R8XY29_9BACT</name>
<keyword evidence="7 12" id="KW-0653">Protein transport</keyword>
<comment type="function">
    <text evidence="12">Plays a role in the flagellum-specific transport system.</text>
</comment>
<organism evidence="13 14">
    <name type="scientific">Arcobacter arenosus</name>
    <dbReference type="NCBI Taxonomy" id="2576037"/>
    <lineage>
        <taxon>Bacteria</taxon>
        <taxon>Pseudomonadati</taxon>
        <taxon>Campylobacterota</taxon>
        <taxon>Epsilonproteobacteria</taxon>
        <taxon>Campylobacterales</taxon>
        <taxon>Arcobacteraceae</taxon>
        <taxon>Arcobacter</taxon>
    </lineage>
</organism>
<keyword evidence="10" id="KW-0975">Bacterial flagellum</keyword>
<feature type="transmembrane region" description="Helical" evidence="12">
    <location>
        <begin position="184"/>
        <end position="206"/>
    </location>
</feature>
<keyword evidence="3 12" id="KW-0813">Transport</keyword>
<dbReference type="NCBIfam" id="NF009438">
    <property type="entry name" value="PRK12797.1"/>
    <property type="match status" value="1"/>
</dbReference>
<proteinExistence type="inferred from homology"/>
<comment type="similarity">
    <text evidence="1 12">Belongs to the FliP/MopC/SpaP family.</text>
</comment>
<keyword evidence="13" id="KW-0969">Cilium</keyword>
<keyword evidence="14" id="KW-1185">Reference proteome</keyword>
<dbReference type="PRINTS" id="PR01302">
    <property type="entry name" value="TYPE3IMPPROT"/>
</dbReference>
<comment type="subcellular location">
    <subcellularLocation>
        <location evidence="12">Cell membrane</location>
        <topology evidence="12">Multi-pass membrane protein</topology>
    </subcellularLocation>
    <subcellularLocation>
        <location evidence="12">Bacterial flagellum basal body</location>
    </subcellularLocation>
</comment>
<keyword evidence="11 12" id="KW-1006">Bacterial flagellum protein export</keyword>
<evidence type="ECO:0000256" key="11">
    <source>
        <dbReference type="ARBA" id="ARBA00023225"/>
    </source>
</evidence>
<evidence type="ECO:0000256" key="7">
    <source>
        <dbReference type="ARBA" id="ARBA00022927"/>
    </source>
</evidence>
<dbReference type="GO" id="GO:0009306">
    <property type="term" value="P:protein secretion"/>
    <property type="evidence" value="ECO:0007669"/>
    <property type="project" value="UniProtKB-UniRule"/>
</dbReference>
<feature type="transmembrane region" description="Helical" evidence="12">
    <location>
        <begin position="218"/>
        <end position="239"/>
    </location>
</feature>
<dbReference type="GO" id="GO:0044781">
    <property type="term" value="P:bacterial-type flagellum organization"/>
    <property type="evidence" value="ECO:0007669"/>
    <property type="project" value="UniProtKB-UniRule"/>
</dbReference>
<evidence type="ECO:0000256" key="8">
    <source>
        <dbReference type="ARBA" id="ARBA00022989"/>
    </source>
</evidence>
<comment type="caution">
    <text evidence="13">The sequence shown here is derived from an EMBL/GenBank/DDBJ whole genome shotgun (WGS) entry which is preliminary data.</text>
</comment>
<evidence type="ECO:0000256" key="1">
    <source>
        <dbReference type="ARBA" id="ARBA00006257"/>
    </source>
</evidence>
<dbReference type="PANTHER" id="PTHR30587:SF0">
    <property type="entry name" value="FLAGELLAR BIOSYNTHETIC PROTEIN FLIP"/>
    <property type="match status" value="1"/>
</dbReference>
<dbReference type="OrthoDB" id="9805111at2"/>
<sequence>MRLLLSLLIFSITLFAAEEQLPVVNLSVAALEQPAQFVRTINIAIILALLVLAPSLLLMITSFTRLLIVFSLLRQAMGLQQTPPNQIIVSLALIMTIFIMEPYAKRSWDVGVKPYMDEVIGYEQAFEEGVKPFKEFMIKNTREKDLALFYRIKKEENPKNIDDVPLTLLMPAFIVSELKTAFEIGFLIFLPFLVIDIIVASILMSLGMMMLPPVMISLPIKIIFFIVIDGWALIIGNLAQSFK</sequence>
<dbReference type="InterPro" id="IPR005837">
    <property type="entry name" value="FliP"/>
</dbReference>
<evidence type="ECO:0000256" key="9">
    <source>
        <dbReference type="ARBA" id="ARBA00023136"/>
    </source>
</evidence>
<dbReference type="EMBL" id="VANU01000006">
    <property type="protein sequence ID" value="TLP36161.1"/>
    <property type="molecule type" value="Genomic_DNA"/>
</dbReference>
<keyword evidence="4 12" id="KW-1003">Cell membrane</keyword>
<keyword evidence="6 12" id="KW-1005">Bacterial flagellum biogenesis</keyword>
<dbReference type="RefSeq" id="WP_138153391.1">
    <property type="nucleotide sequence ID" value="NZ_CBDDKQ010000004.1"/>
</dbReference>
<feature type="transmembrane region" description="Helical" evidence="12">
    <location>
        <begin position="40"/>
        <end position="73"/>
    </location>
</feature>
<feature type="transmembrane region" description="Helical" evidence="12">
    <location>
        <begin position="85"/>
        <end position="104"/>
    </location>
</feature>
<accession>A0A5R8XY29</accession>
<dbReference type="NCBIfam" id="TIGR01103">
    <property type="entry name" value="fliP"/>
    <property type="match status" value="1"/>
</dbReference>
<dbReference type="PROSITE" id="PS01060">
    <property type="entry name" value="FLIP_1"/>
    <property type="match status" value="1"/>
</dbReference>
<keyword evidence="9 12" id="KW-0472">Membrane</keyword>
<dbReference type="AlphaFoldDB" id="A0A5R8XY29"/>
<keyword evidence="13" id="KW-0282">Flagellum</keyword>
<gene>
    <name evidence="12 13" type="primary">fliP</name>
    <name evidence="13" type="ORF">FDK22_12875</name>
</gene>